<organism evidence="16 17">
    <name type="scientific">Oceanicola granulosus (strain ATCC BAA-861 / DSM 15982 / KCTC 12143 / HTCC2516)</name>
    <dbReference type="NCBI Taxonomy" id="314256"/>
    <lineage>
        <taxon>Bacteria</taxon>
        <taxon>Pseudomonadati</taxon>
        <taxon>Pseudomonadota</taxon>
        <taxon>Alphaproteobacteria</taxon>
        <taxon>Rhodobacterales</taxon>
        <taxon>Roseobacteraceae</taxon>
        <taxon>Oceanicola</taxon>
    </lineage>
</organism>
<gene>
    <name evidence="16" type="ORF">OG2516_10341</name>
</gene>
<evidence type="ECO:0000256" key="1">
    <source>
        <dbReference type="ARBA" id="ARBA00004884"/>
    </source>
</evidence>
<dbReference type="eggNOG" id="COG0686">
    <property type="taxonomic scope" value="Bacteria"/>
</dbReference>
<dbReference type="EC" id="1.5.1.7" evidence="4"/>
<comment type="similarity">
    <text evidence="2">Belongs to the AlaDH/PNT family.</text>
</comment>
<dbReference type="PANTHER" id="PTHR11133:SF23">
    <property type="entry name" value="SACCHAROPINE DEHYDROGENASE [NAD(+), L-LYSINE-FORMING]"/>
    <property type="match status" value="1"/>
</dbReference>
<feature type="binding site" evidence="13">
    <location>
        <begin position="298"/>
        <end position="301"/>
    </location>
    <ligand>
        <name>NAD(+)</name>
        <dbReference type="ChEBI" id="CHEBI:57540"/>
    </ligand>
</feature>
<dbReference type="Gene3D" id="3.40.50.720">
    <property type="entry name" value="NAD(P)-binding Rossmann-like Domain"/>
    <property type="match status" value="2"/>
</dbReference>
<dbReference type="AlphaFoldDB" id="Q2CKD5"/>
<reference evidence="16 17" key="1">
    <citation type="journal article" date="2010" name="J. Bacteriol.">
        <title>Genome sequences of Oceanicola granulosus HTCC2516(T) and Oceanicola batsensis HTCC2597(TDelta).</title>
        <authorList>
            <person name="Thrash J.C."/>
            <person name="Cho J.C."/>
            <person name="Vergin K.L."/>
            <person name="Giovannoni S.J."/>
        </authorList>
    </citation>
    <scope>NUCLEOTIDE SEQUENCE [LARGE SCALE GENOMIC DNA]</scope>
    <source>
        <strain evidence="17">ATCC BAA-861 / DSM 15982 / KCTC 12143 / HTCC2516</strain>
    </source>
</reference>
<dbReference type="InterPro" id="IPR027281">
    <property type="entry name" value="Lys1"/>
</dbReference>
<dbReference type="InterPro" id="IPR036291">
    <property type="entry name" value="NAD(P)-bd_dom_sf"/>
</dbReference>
<dbReference type="SUPFAM" id="SSF51735">
    <property type="entry name" value="NAD(P)-binding Rossmann-fold domains"/>
    <property type="match status" value="1"/>
</dbReference>
<feature type="domain" description="Alanine dehydrogenase/pyridine nucleotide transhydrogenase NAD(H)-binding" evidence="14">
    <location>
        <begin position="163"/>
        <end position="297"/>
    </location>
</feature>
<evidence type="ECO:0000256" key="8">
    <source>
        <dbReference type="ARBA" id="ARBA00023027"/>
    </source>
</evidence>
<dbReference type="EMBL" id="AAOT01000001">
    <property type="protein sequence ID" value="EAR52854.1"/>
    <property type="molecule type" value="Genomic_DNA"/>
</dbReference>
<dbReference type="GO" id="GO:0004754">
    <property type="term" value="F:saccharopine dehydrogenase (NAD+, L-lysine-forming) activity"/>
    <property type="evidence" value="ECO:0007669"/>
    <property type="project" value="UniProtKB-EC"/>
</dbReference>
<evidence type="ECO:0000256" key="12">
    <source>
        <dbReference type="PIRSR" id="PIRSR018250-1"/>
    </source>
</evidence>
<feature type="binding site" evidence="13">
    <location>
        <position position="126"/>
    </location>
    <ligand>
        <name>NAD(+)</name>
        <dbReference type="ChEBI" id="CHEBI:57540"/>
    </ligand>
</feature>
<dbReference type="InterPro" id="IPR051168">
    <property type="entry name" value="AASS"/>
</dbReference>
<evidence type="ECO:0000256" key="11">
    <source>
        <dbReference type="ARBA" id="ARBA00047860"/>
    </source>
</evidence>
<evidence type="ECO:0000256" key="13">
    <source>
        <dbReference type="PIRSR" id="PIRSR018250-3"/>
    </source>
</evidence>
<evidence type="ECO:0000256" key="7">
    <source>
        <dbReference type="ARBA" id="ARBA00023002"/>
    </source>
</evidence>
<dbReference type="SMART" id="SM01002">
    <property type="entry name" value="AlaDh_PNT_C"/>
    <property type="match status" value="1"/>
</dbReference>
<evidence type="ECO:0000256" key="10">
    <source>
        <dbReference type="ARBA" id="ARBA00033228"/>
    </source>
</evidence>
<dbReference type="SMART" id="SM01003">
    <property type="entry name" value="AlaDh_PNT_N"/>
    <property type="match status" value="1"/>
</dbReference>
<dbReference type="CDD" id="cd12188">
    <property type="entry name" value="SDH"/>
    <property type="match status" value="1"/>
</dbReference>
<comment type="caution">
    <text evidence="16">The sequence shown here is derived from an EMBL/GenBank/DDBJ whole genome shotgun (WGS) entry which is preliminary data.</text>
</comment>
<comment type="pathway">
    <text evidence="1">Amino-acid biosynthesis; L-lysine biosynthesis via AAA pathway; L-lysine from L-alpha-aminoadipate (fungal route): step 3/3.</text>
</comment>
<keyword evidence="7" id="KW-0560">Oxidoreductase</keyword>
<evidence type="ECO:0000313" key="17">
    <source>
        <dbReference type="Proteomes" id="UP000003635"/>
    </source>
</evidence>
<proteinExistence type="inferred from homology"/>
<feature type="active site" description="Proton acceptor" evidence="12">
    <location>
        <position position="74"/>
    </location>
</feature>
<keyword evidence="6" id="KW-0028">Amino-acid biosynthesis</keyword>
<comment type="subunit">
    <text evidence="3">Monomer.</text>
</comment>
<evidence type="ECO:0000313" key="16">
    <source>
        <dbReference type="EMBL" id="EAR52854.1"/>
    </source>
</evidence>
<evidence type="ECO:0000256" key="5">
    <source>
        <dbReference type="ARBA" id="ARBA00021221"/>
    </source>
</evidence>
<dbReference type="InterPro" id="IPR007698">
    <property type="entry name" value="AlaDH/PNT_NAD(H)-bd"/>
</dbReference>
<evidence type="ECO:0000259" key="14">
    <source>
        <dbReference type="SMART" id="SM01002"/>
    </source>
</evidence>
<keyword evidence="9" id="KW-1015">Disulfide bond</keyword>
<name>Q2CKD5_OCEGH</name>
<evidence type="ECO:0000256" key="9">
    <source>
        <dbReference type="ARBA" id="ARBA00023157"/>
    </source>
</evidence>
<dbReference type="UniPathway" id="UPA00033">
    <property type="reaction ID" value="UER00034"/>
</dbReference>
<feature type="binding site" evidence="13">
    <location>
        <position position="260"/>
    </location>
    <ligand>
        <name>NAD(+)</name>
        <dbReference type="ChEBI" id="CHEBI:57540"/>
    </ligand>
</feature>
<comment type="catalytic activity">
    <reaction evidence="11">
        <text>L-saccharopine + NAD(+) + H2O = L-lysine + 2-oxoglutarate + NADH + H(+)</text>
        <dbReference type="Rhea" id="RHEA:12440"/>
        <dbReference type="ChEBI" id="CHEBI:15377"/>
        <dbReference type="ChEBI" id="CHEBI:15378"/>
        <dbReference type="ChEBI" id="CHEBI:16810"/>
        <dbReference type="ChEBI" id="CHEBI:32551"/>
        <dbReference type="ChEBI" id="CHEBI:57540"/>
        <dbReference type="ChEBI" id="CHEBI:57945"/>
        <dbReference type="ChEBI" id="CHEBI:57951"/>
        <dbReference type="EC" id="1.5.1.7"/>
    </reaction>
</comment>
<dbReference type="InterPro" id="IPR007886">
    <property type="entry name" value="AlaDH/PNT_N"/>
</dbReference>
<dbReference type="Pfam" id="PF05222">
    <property type="entry name" value="AlaDh_PNT_N"/>
    <property type="match status" value="1"/>
</dbReference>
<evidence type="ECO:0000256" key="2">
    <source>
        <dbReference type="ARBA" id="ARBA00005689"/>
    </source>
</evidence>
<feature type="domain" description="Alanine dehydrogenase/pyridine nucleotide transhydrogenase N-terminal" evidence="15">
    <location>
        <begin position="4"/>
        <end position="138"/>
    </location>
</feature>
<dbReference type="Proteomes" id="UP000003635">
    <property type="component" value="Unassembled WGS sequence"/>
</dbReference>
<keyword evidence="8 13" id="KW-0520">NAD</keyword>
<dbReference type="STRING" id="314256.OG2516_10341"/>
<feature type="binding site" evidence="13">
    <location>
        <position position="210"/>
    </location>
    <ligand>
        <name>NAD(+)</name>
        <dbReference type="ChEBI" id="CHEBI:57540"/>
    </ligand>
</feature>
<dbReference type="HOGENOM" id="CLU_063085_0_0_5"/>
<evidence type="ECO:0000256" key="4">
    <source>
        <dbReference type="ARBA" id="ARBA00012847"/>
    </source>
</evidence>
<feature type="binding site" evidence="13">
    <location>
        <position position="214"/>
    </location>
    <ligand>
        <name>NAD(+)</name>
        <dbReference type="ChEBI" id="CHEBI:57540"/>
    </ligand>
</feature>
<evidence type="ECO:0000259" key="15">
    <source>
        <dbReference type="SMART" id="SM01003"/>
    </source>
</evidence>
<sequence>MHLWLRAEARATERRTPLLPEGAARLIAGGVQVSVERSATRVIADAAYAAVGCTLAPPGSWASAPVEAVILGLKELPESDAPLIHRHIFFAHAYKGQPGADALLDRFRRGGGTLLDLEYLVDADGRRVAAFGYWAGYVGAAVSLLAYAAQDGQLGPVAPWADAAAMRAEVTAALGEARPATLVIGARGRVGTGAADLVTRDLGLPVTRWDMEETAGGGPFPQIAEHELLVNAVLALPGVPVFAGSELLHAPRRLRVIGDVACDPGTPYNPIPLYDAATGWDAPALRVHDTPPLDIMAIDNLPSLLPAEASTEFAADLLEHLLQLPRGGGVWARAEATFRKHLGAV</sequence>
<dbReference type="PANTHER" id="PTHR11133">
    <property type="entry name" value="SACCHAROPINE DEHYDROGENASE"/>
    <property type="match status" value="1"/>
</dbReference>
<evidence type="ECO:0000256" key="6">
    <source>
        <dbReference type="ARBA" id="ARBA00022605"/>
    </source>
</evidence>
<dbReference type="PIRSF" id="PIRSF018250">
    <property type="entry name" value="Saccharopine_DH_Lys"/>
    <property type="match status" value="1"/>
</dbReference>
<accession>Q2CKD5</accession>
<feature type="active site" description="Proton donor" evidence="12">
    <location>
        <position position="92"/>
    </location>
</feature>
<keyword evidence="17" id="KW-1185">Reference proteome</keyword>
<dbReference type="GO" id="GO:0019878">
    <property type="term" value="P:lysine biosynthetic process via aminoadipic acid"/>
    <property type="evidence" value="ECO:0007669"/>
    <property type="project" value="UniProtKB-UniPathway"/>
</dbReference>
<evidence type="ECO:0000256" key="3">
    <source>
        <dbReference type="ARBA" id="ARBA00011245"/>
    </source>
</evidence>
<dbReference type="SUPFAM" id="SSF52283">
    <property type="entry name" value="Formate/glycerate dehydrogenase catalytic domain-like"/>
    <property type="match status" value="1"/>
</dbReference>
<feature type="binding site" evidence="13">
    <location>
        <begin position="188"/>
        <end position="189"/>
    </location>
    <ligand>
        <name>NAD(+)</name>
        <dbReference type="ChEBI" id="CHEBI:57540"/>
    </ligand>
</feature>
<protein>
    <recommendedName>
        <fullName evidence="5">Saccharopine dehydrogenase [NAD(+), L-lysine-forming]</fullName>
        <ecNumber evidence="4">1.5.1.7</ecNumber>
    </recommendedName>
    <alternativeName>
        <fullName evidence="10">Lysine--2-oxoglutarate reductase</fullName>
    </alternativeName>
</protein>